<dbReference type="Proteomes" id="UP000001816">
    <property type="component" value="Chromosome"/>
</dbReference>
<protein>
    <submittedName>
        <fullName evidence="2">Uncharacterized protein</fullName>
    </submittedName>
</protein>
<dbReference type="BioCyc" id="CAULO:CC2256-MONOMER"/>
<gene>
    <name evidence="2" type="ordered locus">CC_2256</name>
</gene>
<dbReference type="EnsemblBacteria" id="AAK24227">
    <property type="protein sequence ID" value="AAK24227"/>
    <property type="gene ID" value="CC_2256"/>
</dbReference>
<dbReference type="EMBL" id="AE005673">
    <property type="protein sequence ID" value="AAK24227.1"/>
    <property type="molecule type" value="Genomic_DNA"/>
</dbReference>
<proteinExistence type="predicted"/>
<organism evidence="2 3">
    <name type="scientific">Caulobacter vibrioides (strain ATCC 19089 / CIP 103742 / CB 15)</name>
    <name type="common">Caulobacter crescentus</name>
    <dbReference type="NCBI Taxonomy" id="190650"/>
    <lineage>
        <taxon>Bacteria</taxon>
        <taxon>Pseudomonadati</taxon>
        <taxon>Pseudomonadota</taxon>
        <taxon>Alphaproteobacteria</taxon>
        <taxon>Caulobacterales</taxon>
        <taxon>Caulobacteraceae</taxon>
        <taxon>Caulobacter</taxon>
    </lineage>
</organism>
<accession>Q9A639</accession>
<dbReference type="PIR" id="G87528">
    <property type="entry name" value="G87528"/>
</dbReference>
<dbReference type="KEGG" id="ccr:CC_2256"/>
<sequence>MSCSGSFRLRELQGHAVALPDRIIFGMVETRLGRLAARRRQARGRQGPDPEGMVLGVLGIGVDLAGRDQDEAGLLGHLDDVVLLDIAILGQHVLDASRLPAMFLDPQNPAGLERCKRVLEGLLGDAAGHPVMQIAQEQHEIGAARRRDGPAGRAEGRKGHLAIDLLFLGQLAAVAVDDRGGRRVSGASRLQHGFIELAAGVGQERRQDVGVPACSRPELDHGLAGLELPEFQAFDRMTPNVARAVGRRTPVSRHRRLDRVRPGLGGGLGLHLRRVVLFPARRQSQGADARHQASPRPELNRNHHSPTARKSLAADLGESQAGLRKRRVIRSLSPIASYLLRSKLGSAGWPPGAVRFTGGRVQTPNGWSLVSFGLALISD</sequence>
<evidence type="ECO:0000256" key="1">
    <source>
        <dbReference type="SAM" id="MobiDB-lite"/>
    </source>
</evidence>
<keyword evidence="3" id="KW-1185">Reference proteome</keyword>
<dbReference type="eggNOG" id="ENOG502ZM4F">
    <property type="taxonomic scope" value="Bacteria"/>
</dbReference>
<name>Q9A639_CAUVC</name>
<dbReference type="STRING" id="190650.CC_2256"/>
<reference evidence="2 3" key="1">
    <citation type="journal article" date="2001" name="Proc. Natl. Acad. Sci. U.S.A.">
        <title>Complete genome sequence of Caulobacter crescentus.</title>
        <authorList>
            <person name="Nierman W.C."/>
            <person name="Feldblyum T.V."/>
            <person name="Laub M.T."/>
            <person name="Paulsen I.T."/>
            <person name="Nelson K.E."/>
            <person name="Eisen J.A."/>
            <person name="Heidelberg J.F."/>
            <person name="Alley M.R."/>
            <person name="Ohta N."/>
            <person name="Maddock J.R."/>
            <person name="Potocka I."/>
            <person name="Nelson W.C."/>
            <person name="Newton A."/>
            <person name="Stephens C."/>
            <person name="Phadke N.D."/>
            <person name="Ely B."/>
            <person name="DeBoy R.T."/>
            <person name="Dodson R.J."/>
            <person name="Durkin A.S."/>
            <person name="Gwinn M.L."/>
            <person name="Haft D.H."/>
            <person name="Kolonay J.F."/>
            <person name="Smit J."/>
            <person name="Craven M.B."/>
            <person name="Khouri H."/>
            <person name="Shetty J."/>
            <person name="Berry K."/>
            <person name="Utterback T."/>
            <person name="Tran K."/>
            <person name="Wolf A."/>
            <person name="Vamathevan J."/>
            <person name="Ermolaeva M."/>
            <person name="White O."/>
            <person name="Salzberg S.L."/>
            <person name="Venter J.C."/>
            <person name="Shapiro L."/>
            <person name="Fraser C.M."/>
        </authorList>
    </citation>
    <scope>NUCLEOTIDE SEQUENCE [LARGE SCALE GENOMIC DNA]</scope>
    <source>
        <strain evidence="3">ATCC 19089 / CB15</strain>
    </source>
</reference>
<feature type="region of interest" description="Disordered" evidence="1">
    <location>
        <begin position="281"/>
        <end position="308"/>
    </location>
</feature>
<dbReference type="AlphaFoldDB" id="Q9A639"/>
<evidence type="ECO:0000313" key="3">
    <source>
        <dbReference type="Proteomes" id="UP000001816"/>
    </source>
</evidence>
<dbReference type="HOGENOM" id="CLU_728995_0_0_5"/>
<evidence type="ECO:0000313" key="2">
    <source>
        <dbReference type="EMBL" id="AAK24227.1"/>
    </source>
</evidence>